<feature type="repeat" description="ANK" evidence="3">
    <location>
        <begin position="116"/>
        <end position="151"/>
    </location>
</feature>
<dbReference type="SMART" id="SM00248">
    <property type="entry name" value="ANK"/>
    <property type="match status" value="5"/>
</dbReference>
<gene>
    <name evidence="4" type="ORF">PCAL00307_LOCUS8983</name>
    <name evidence="5" type="ORF">PECAL_2P20680</name>
</gene>
<accession>A0A7S3ZTY5</accession>
<sequence length="236" mass="25719">MAAPPIISAARGADVETLRRLLAEGVSPDEITWGFGRTPLHWLCNPDTFNPVISVSPSEVSDFVTCFKLLREAGANLEAVDGWGYTPLQCAAYSEFPELLSLLVQARVNLDARSNVGTTALHRAARVSDKRAEDCVDVLLAGGASVNARDSSGETPLDVALSHHCRRVWPLLLRAGAEIPTNNTHPYIVRVRNAGSFKKYAQAHLARVAKTVESKLGLPARPARLVVEFWHHAGYY</sequence>
<dbReference type="OrthoDB" id="194358at2759"/>
<evidence type="ECO:0000313" key="6">
    <source>
        <dbReference type="Proteomes" id="UP000789595"/>
    </source>
</evidence>
<evidence type="ECO:0000256" key="3">
    <source>
        <dbReference type="PROSITE-ProRule" id="PRU00023"/>
    </source>
</evidence>
<dbReference type="InterPro" id="IPR002110">
    <property type="entry name" value="Ankyrin_rpt"/>
</dbReference>
<dbReference type="Gene3D" id="1.25.40.20">
    <property type="entry name" value="Ankyrin repeat-containing domain"/>
    <property type="match status" value="1"/>
</dbReference>
<keyword evidence="6" id="KW-1185">Reference proteome</keyword>
<dbReference type="PROSITE" id="PS50297">
    <property type="entry name" value="ANK_REP_REGION"/>
    <property type="match status" value="1"/>
</dbReference>
<dbReference type="PROSITE" id="PS50088">
    <property type="entry name" value="ANK_REPEAT"/>
    <property type="match status" value="3"/>
</dbReference>
<feature type="repeat" description="ANK" evidence="3">
    <location>
        <begin position="152"/>
        <end position="184"/>
    </location>
</feature>
<dbReference type="SUPFAM" id="SSF48403">
    <property type="entry name" value="Ankyrin repeat"/>
    <property type="match status" value="1"/>
</dbReference>
<organism evidence="4">
    <name type="scientific">Pelagomonas calceolata</name>
    <dbReference type="NCBI Taxonomy" id="35677"/>
    <lineage>
        <taxon>Eukaryota</taxon>
        <taxon>Sar</taxon>
        <taxon>Stramenopiles</taxon>
        <taxon>Ochrophyta</taxon>
        <taxon>Pelagophyceae</taxon>
        <taxon>Pelagomonadales</taxon>
        <taxon>Pelagomonadaceae</taxon>
        <taxon>Pelagomonas</taxon>
    </lineage>
</organism>
<dbReference type="EMBL" id="CAKKNE010000002">
    <property type="protein sequence ID" value="CAH0368967.1"/>
    <property type="molecule type" value="Genomic_DNA"/>
</dbReference>
<name>A0A7S3ZTY5_9STRA</name>
<keyword evidence="1" id="KW-0677">Repeat</keyword>
<dbReference type="InterPro" id="IPR036770">
    <property type="entry name" value="Ankyrin_rpt-contain_sf"/>
</dbReference>
<evidence type="ECO:0000256" key="1">
    <source>
        <dbReference type="ARBA" id="ARBA00022737"/>
    </source>
</evidence>
<proteinExistence type="predicted"/>
<dbReference type="PANTHER" id="PTHR24171">
    <property type="entry name" value="ANKYRIN REPEAT DOMAIN-CONTAINING PROTEIN 39-RELATED"/>
    <property type="match status" value="1"/>
</dbReference>
<evidence type="ECO:0000313" key="4">
    <source>
        <dbReference type="EMBL" id="CAE0693547.1"/>
    </source>
</evidence>
<keyword evidence="2 3" id="KW-0040">ANK repeat</keyword>
<evidence type="ECO:0000313" key="5">
    <source>
        <dbReference type="EMBL" id="CAH0368967.1"/>
    </source>
</evidence>
<reference evidence="4" key="1">
    <citation type="submission" date="2021-01" db="EMBL/GenBank/DDBJ databases">
        <authorList>
            <person name="Corre E."/>
            <person name="Pelletier E."/>
            <person name="Niang G."/>
            <person name="Scheremetjew M."/>
            <person name="Finn R."/>
            <person name="Kale V."/>
            <person name="Holt S."/>
            <person name="Cochrane G."/>
            <person name="Meng A."/>
            <person name="Brown T."/>
            <person name="Cohen L."/>
        </authorList>
    </citation>
    <scope>NUCLEOTIDE SEQUENCE</scope>
    <source>
        <strain evidence="4">CCMP1756</strain>
    </source>
</reference>
<dbReference type="Pfam" id="PF12796">
    <property type="entry name" value="Ank_2"/>
    <property type="match status" value="1"/>
</dbReference>
<feature type="repeat" description="ANK" evidence="3">
    <location>
        <begin position="83"/>
        <end position="115"/>
    </location>
</feature>
<dbReference type="EMBL" id="HBIW01010529">
    <property type="protein sequence ID" value="CAE0693547.1"/>
    <property type="molecule type" value="Transcribed_RNA"/>
</dbReference>
<reference evidence="5" key="2">
    <citation type="submission" date="2021-11" db="EMBL/GenBank/DDBJ databases">
        <authorList>
            <consortium name="Genoscope - CEA"/>
            <person name="William W."/>
        </authorList>
    </citation>
    <scope>NUCLEOTIDE SEQUENCE</scope>
</reference>
<dbReference type="AlphaFoldDB" id="A0A7S3ZTY5"/>
<protein>
    <submittedName>
        <fullName evidence="4">Uncharacterized protein</fullName>
    </submittedName>
</protein>
<dbReference type="Proteomes" id="UP000789595">
    <property type="component" value="Unassembled WGS sequence"/>
</dbReference>
<evidence type="ECO:0000256" key="2">
    <source>
        <dbReference type="ARBA" id="ARBA00023043"/>
    </source>
</evidence>